<sequence length="442" mass="49385">MDEMTKMMRLMGKGMWGGTKVMLKGMGSLMNHLGGNTPEKRNQRKKGIVEYKPSEIGGFFPPEESSVNTVISGGSDRIRAEAVGAFCQLALYHQMPVIVLHCADQALEQYMFNLLSGTGLLGVVNPLNPCYEPFAGKNPREISQMVVDSAPKDFEIKANLRIYLEGACAFLQAKGVRPNYHLLSTCPHGQLFLKIDQAVMAGKMGADQGQEIKRRLMAGQNEYFKLENYFYDLDAQIGGILWKKQRAGQKYAPVNILRMLGNQGVLMIDVNAAANQLVINLMLAEIRMALQRGIHFACVLDSLEVSDNEYLKRLLEQSAGQFALAFSNRDVYAACNADDNLFNVVLGKSGKNIIFGHSSNVSATKWSEGIGYYDKEEVSRSFNKSKSYQPVQFFPTTTSGQSTNISIKREYILKPEEILRMQEREAYIYTKTNNEFAHTSLV</sequence>
<protein>
    <submittedName>
        <fullName evidence="1">Type IV secretory system conjugative DNA transfer family protein</fullName>
    </submittedName>
</protein>
<dbReference type="GO" id="GO:0016020">
    <property type="term" value="C:membrane"/>
    <property type="evidence" value="ECO:0007669"/>
    <property type="project" value="InterPro"/>
</dbReference>
<dbReference type="Proteomes" id="UP000823842">
    <property type="component" value="Unassembled WGS sequence"/>
</dbReference>
<dbReference type="Pfam" id="PF02534">
    <property type="entry name" value="T4SS-DNA_transf"/>
    <property type="match status" value="1"/>
</dbReference>
<dbReference type="Gene3D" id="3.40.50.300">
    <property type="entry name" value="P-loop containing nucleotide triphosphate hydrolases"/>
    <property type="match status" value="1"/>
</dbReference>
<accession>A0A9D2LR60</accession>
<proteinExistence type="predicted"/>
<name>A0A9D2LR60_9FIRM</name>
<reference evidence="1" key="1">
    <citation type="journal article" date="2021" name="PeerJ">
        <title>Extensive microbial diversity within the chicken gut microbiome revealed by metagenomics and culture.</title>
        <authorList>
            <person name="Gilroy R."/>
            <person name="Ravi A."/>
            <person name="Getino M."/>
            <person name="Pursley I."/>
            <person name="Horton D.L."/>
            <person name="Alikhan N.F."/>
            <person name="Baker D."/>
            <person name="Gharbi K."/>
            <person name="Hall N."/>
            <person name="Watson M."/>
            <person name="Adriaenssens E.M."/>
            <person name="Foster-Nyarko E."/>
            <person name="Jarju S."/>
            <person name="Secka A."/>
            <person name="Antonio M."/>
            <person name="Oren A."/>
            <person name="Chaudhuri R.R."/>
            <person name="La Ragione R."/>
            <person name="Hildebrand F."/>
            <person name="Pallen M.J."/>
        </authorList>
    </citation>
    <scope>NUCLEOTIDE SEQUENCE</scope>
    <source>
        <strain evidence="1">ChiSjej1B19-5720</strain>
    </source>
</reference>
<gene>
    <name evidence="1" type="ORF">IAA06_03500</name>
</gene>
<dbReference type="InterPro" id="IPR003688">
    <property type="entry name" value="TraG/VirD4"/>
</dbReference>
<reference evidence="1" key="2">
    <citation type="submission" date="2021-04" db="EMBL/GenBank/DDBJ databases">
        <authorList>
            <person name="Gilroy R."/>
        </authorList>
    </citation>
    <scope>NUCLEOTIDE SEQUENCE</scope>
    <source>
        <strain evidence="1">ChiSjej1B19-5720</strain>
    </source>
</reference>
<organism evidence="1 2">
    <name type="scientific">Candidatus Blautia faecavium</name>
    <dbReference type="NCBI Taxonomy" id="2838487"/>
    <lineage>
        <taxon>Bacteria</taxon>
        <taxon>Bacillati</taxon>
        <taxon>Bacillota</taxon>
        <taxon>Clostridia</taxon>
        <taxon>Lachnospirales</taxon>
        <taxon>Lachnospiraceae</taxon>
        <taxon>Blautia</taxon>
    </lineage>
</organism>
<dbReference type="AlphaFoldDB" id="A0A9D2LR60"/>
<dbReference type="InterPro" id="IPR027417">
    <property type="entry name" value="P-loop_NTPase"/>
</dbReference>
<comment type="caution">
    <text evidence="1">The sequence shown here is derived from an EMBL/GenBank/DDBJ whole genome shotgun (WGS) entry which is preliminary data.</text>
</comment>
<evidence type="ECO:0000313" key="2">
    <source>
        <dbReference type="Proteomes" id="UP000823842"/>
    </source>
</evidence>
<dbReference type="EMBL" id="DWYZ01000074">
    <property type="protein sequence ID" value="HJB27842.1"/>
    <property type="molecule type" value="Genomic_DNA"/>
</dbReference>
<evidence type="ECO:0000313" key="1">
    <source>
        <dbReference type="EMBL" id="HJB27842.1"/>
    </source>
</evidence>